<gene>
    <name evidence="1" type="ORF">CKO31_15685</name>
</gene>
<dbReference type="Proteomes" id="UP000748752">
    <property type="component" value="Unassembled WGS sequence"/>
</dbReference>
<evidence type="ECO:0008006" key="3">
    <source>
        <dbReference type="Google" id="ProtNLM"/>
    </source>
</evidence>
<evidence type="ECO:0000313" key="2">
    <source>
        <dbReference type="Proteomes" id="UP000748752"/>
    </source>
</evidence>
<protein>
    <recommendedName>
        <fullName evidence="3">Antitoxin</fullName>
    </recommendedName>
</protein>
<dbReference type="EMBL" id="NRRV01000040">
    <property type="protein sequence ID" value="MBK1632152.1"/>
    <property type="molecule type" value="Genomic_DNA"/>
</dbReference>
<dbReference type="InterPro" id="IPR045944">
    <property type="entry name" value="DUF6364"/>
</dbReference>
<reference evidence="1 2" key="1">
    <citation type="journal article" date="2020" name="Microorganisms">
        <title>Osmotic Adaptation and Compatible Solute Biosynthesis of Phototrophic Bacteria as Revealed from Genome Analyses.</title>
        <authorList>
            <person name="Imhoff J.F."/>
            <person name="Rahn T."/>
            <person name="Kunzel S."/>
            <person name="Keller A."/>
            <person name="Neulinger S.C."/>
        </authorList>
    </citation>
    <scope>NUCLEOTIDE SEQUENCE [LARGE SCALE GENOMIC DNA]</scope>
    <source>
        <strain evidence="1 2">DSM 6210</strain>
    </source>
</reference>
<keyword evidence="2" id="KW-1185">Reference proteome</keyword>
<sequence>MNAKLTLRLDEHLIARAKAISKAQGKSVSQLVVDYFAALDAQTAATAPEDLTPGVRCLLGAIRGSRIDPDDYKEHLAEKHLGAAYKPSDRKDI</sequence>
<proteinExistence type="predicted"/>
<dbReference type="RefSeq" id="WP_200239437.1">
    <property type="nucleotide sequence ID" value="NZ_NRRV01000040.1"/>
</dbReference>
<evidence type="ECO:0000313" key="1">
    <source>
        <dbReference type="EMBL" id="MBK1632152.1"/>
    </source>
</evidence>
<accession>A0ABS1CJP6</accession>
<comment type="caution">
    <text evidence="1">The sequence shown here is derived from an EMBL/GenBank/DDBJ whole genome shotgun (WGS) entry which is preliminary data.</text>
</comment>
<organism evidence="1 2">
    <name type="scientific">Thiohalocapsa halophila</name>
    <dbReference type="NCBI Taxonomy" id="69359"/>
    <lineage>
        <taxon>Bacteria</taxon>
        <taxon>Pseudomonadati</taxon>
        <taxon>Pseudomonadota</taxon>
        <taxon>Gammaproteobacteria</taxon>
        <taxon>Chromatiales</taxon>
        <taxon>Chromatiaceae</taxon>
        <taxon>Thiohalocapsa</taxon>
    </lineage>
</organism>
<name>A0ABS1CJP6_9GAMM</name>
<dbReference type="Pfam" id="PF19891">
    <property type="entry name" value="DUF6364"/>
    <property type="match status" value="1"/>
</dbReference>